<feature type="region of interest" description="Disordered" evidence="9">
    <location>
        <begin position="95"/>
        <end position="129"/>
    </location>
</feature>
<feature type="region of interest" description="Disordered" evidence="9">
    <location>
        <begin position="151"/>
        <end position="210"/>
    </location>
</feature>
<dbReference type="Pfam" id="PF04999">
    <property type="entry name" value="FtsL"/>
    <property type="match status" value="1"/>
</dbReference>
<dbReference type="InterPro" id="IPR011922">
    <property type="entry name" value="Cell_div_FtsL"/>
</dbReference>
<keyword evidence="4 10" id="KW-0812">Transmembrane</keyword>
<feature type="compositionally biased region" description="Basic and acidic residues" evidence="9">
    <location>
        <begin position="185"/>
        <end position="200"/>
    </location>
</feature>
<dbReference type="KEGG" id="dsc:ABOD76_05630"/>
<gene>
    <name evidence="11" type="ORF">ABOD76_05630</name>
</gene>
<evidence type="ECO:0000256" key="7">
    <source>
        <dbReference type="ARBA" id="ARBA00023306"/>
    </source>
</evidence>
<keyword evidence="8" id="KW-0175">Coiled coil</keyword>
<proteinExistence type="predicted"/>
<reference evidence="11" key="1">
    <citation type="submission" date="2024-06" db="EMBL/GenBank/DDBJ databases">
        <title>Draft Genome Sequence of Deinococcus sonorensis Type Strain KR-87, a Biofilm Producing Representative of the Genus Deinococcus.</title>
        <authorList>
            <person name="Boren L.S."/>
            <person name="Grosso R.A."/>
            <person name="Hugenberg-Cox A.N."/>
            <person name="Hill J.T.E."/>
            <person name="Albert C.M."/>
            <person name="Tuohy J.M."/>
        </authorList>
    </citation>
    <scope>NUCLEOTIDE SEQUENCE</scope>
    <source>
        <strain evidence="11">KR-87</strain>
    </source>
</reference>
<protein>
    <submittedName>
        <fullName evidence="11">Cell division protein FtsL</fullName>
    </submittedName>
</protein>
<evidence type="ECO:0000256" key="3">
    <source>
        <dbReference type="ARBA" id="ARBA00022618"/>
    </source>
</evidence>
<feature type="coiled-coil region" evidence="8">
    <location>
        <begin position="42"/>
        <end position="69"/>
    </location>
</feature>
<evidence type="ECO:0000256" key="9">
    <source>
        <dbReference type="SAM" id="MobiDB-lite"/>
    </source>
</evidence>
<evidence type="ECO:0000256" key="4">
    <source>
        <dbReference type="ARBA" id="ARBA00022692"/>
    </source>
</evidence>
<keyword evidence="6 10" id="KW-0472">Membrane</keyword>
<keyword evidence="5 10" id="KW-1133">Transmembrane helix</keyword>
<feature type="transmembrane region" description="Helical" evidence="10">
    <location>
        <begin position="14"/>
        <end position="33"/>
    </location>
</feature>
<evidence type="ECO:0000256" key="2">
    <source>
        <dbReference type="ARBA" id="ARBA00022475"/>
    </source>
</evidence>
<dbReference type="AlphaFoldDB" id="A0AAU7UB70"/>
<organism evidence="11">
    <name type="scientific">Deinococcus sonorensis KR-87</name>
    <dbReference type="NCBI Taxonomy" id="694439"/>
    <lineage>
        <taxon>Bacteria</taxon>
        <taxon>Thermotogati</taxon>
        <taxon>Deinococcota</taxon>
        <taxon>Deinococci</taxon>
        <taxon>Deinococcales</taxon>
        <taxon>Deinococcaceae</taxon>
        <taxon>Deinococcus</taxon>
    </lineage>
</organism>
<keyword evidence="7" id="KW-0131">Cell cycle</keyword>
<evidence type="ECO:0000256" key="10">
    <source>
        <dbReference type="SAM" id="Phobius"/>
    </source>
</evidence>
<keyword evidence="2" id="KW-1003">Cell membrane</keyword>
<dbReference type="GO" id="GO:0005886">
    <property type="term" value="C:plasma membrane"/>
    <property type="evidence" value="ECO:0007669"/>
    <property type="project" value="UniProtKB-SubCell"/>
</dbReference>
<dbReference type="GO" id="GO:0051301">
    <property type="term" value="P:cell division"/>
    <property type="evidence" value="ECO:0007669"/>
    <property type="project" value="UniProtKB-KW"/>
</dbReference>
<sequence length="210" mass="22254">MTAQLSASTWRARALRYILIYLLLACALVTLRFQTRDTYQQLRDIRQERTDLQRQRDELSVEVQGLTSEQRVRDWALANGMQTYAQAPKSVQVLPSVPLPADLPPHPPTPLRLRSPPDGNENPCPLQVHAGPRAAGVQHAGLGLCSAGMGSAAGGPARGAAGARQHRDRGGRGAGPLGGRPAGVPERRAGRAAAGHDGHRAGPGGAGERL</sequence>
<name>A0AAU7UB70_9DEIO</name>
<evidence type="ECO:0000256" key="6">
    <source>
        <dbReference type="ARBA" id="ARBA00023136"/>
    </source>
</evidence>
<feature type="compositionally biased region" description="Pro residues" evidence="9">
    <location>
        <begin position="97"/>
        <end position="110"/>
    </location>
</feature>
<dbReference type="EMBL" id="CP158299">
    <property type="protein sequence ID" value="XBV85785.1"/>
    <property type="molecule type" value="Genomic_DNA"/>
</dbReference>
<evidence type="ECO:0000256" key="5">
    <source>
        <dbReference type="ARBA" id="ARBA00022989"/>
    </source>
</evidence>
<dbReference type="RefSeq" id="WP_350243827.1">
    <property type="nucleotide sequence ID" value="NZ_CP158299.1"/>
</dbReference>
<feature type="compositionally biased region" description="Gly residues" evidence="9">
    <location>
        <begin position="172"/>
        <end position="181"/>
    </location>
</feature>
<evidence type="ECO:0000256" key="8">
    <source>
        <dbReference type="SAM" id="Coils"/>
    </source>
</evidence>
<evidence type="ECO:0000313" key="11">
    <source>
        <dbReference type="EMBL" id="XBV85785.1"/>
    </source>
</evidence>
<comment type="subcellular location">
    <subcellularLocation>
        <location evidence="1">Cell membrane</location>
        <topology evidence="1">Single-pass type II membrane protein</topology>
    </subcellularLocation>
</comment>
<evidence type="ECO:0000256" key="1">
    <source>
        <dbReference type="ARBA" id="ARBA00004401"/>
    </source>
</evidence>
<keyword evidence="3 11" id="KW-0132">Cell division</keyword>
<accession>A0AAU7UB70</accession>
<feature type="compositionally biased region" description="Gly residues" evidence="9">
    <location>
        <begin position="201"/>
        <end position="210"/>
    </location>
</feature>